<dbReference type="VEuPathDB" id="CryptoDB:Cvel_7590"/>
<dbReference type="EMBL" id="CDMZ01003238">
    <property type="protein sequence ID" value="CEM45650.1"/>
    <property type="molecule type" value="Genomic_DNA"/>
</dbReference>
<gene>
    <name evidence="2" type="ORF">Cvel_7590</name>
</gene>
<feature type="chain" id="PRO_5005191594" evidence="1">
    <location>
        <begin position="27"/>
        <end position="192"/>
    </location>
</feature>
<reference evidence="2" key="1">
    <citation type="submission" date="2014-11" db="EMBL/GenBank/DDBJ databases">
        <authorList>
            <person name="Otto D Thomas"/>
            <person name="Naeem Raeece"/>
        </authorList>
    </citation>
    <scope>NUCLEOTIDE SEQUENCE</scope>
</reference>
<feature type="signal peptide" evidence="1">
    <location>
        <begin position="1"/>
        <end position="26"/>
    </location>
</feature>
<protein>
    <submittedName>
        <fullName evidence="2">Uncharacterized protein</fullName>
    </submittedName>
</protein>
<name>A0A0G4HN35_9ALVE</name>
<dbReference type="AlphaFoldDB" id="A0A0G4HN35"/>
<evidence type="ECO:0000256" key="1">
    <source>
        <dbReference type="SAM" id="SignalP"/>
    </source>
</evidence>
<proteinExistence type="predicted"/>
<accession>A0A0G4HN35</accession>
<evidence type="ECO:0000313" key="2">
    <source>
        <dbReference type="EMBL" id="CEM45650.1"/>
    </source>
</evidence>
<organism evidence="2">
    <name type="scientific">Chromera velia CCMP2878</name>
    <dbReference type="NCBI Taxonomy" id="1169474"/>
    <lineage>
        <taxon>Eukaryota</taxon>
        <taxon>Sar</taxon>
        <taxon>Alveolata</taxon>
        <taxon>Colpodellida</taxon>
        <taxon>Chromeraceae</taxon>
        <taxon>Chromera</taxon>
    </lineage>
</organism>
<keyword evidence="1" id="KW-0732">Signal</keyword>
<sequence>MATGAETLGLIALWNLVQVLVTASDATEKVKACCGAAGWWFGSVGREAVEARRDGVAAASRHSMSDLLEVLLRAVLLLQRYGRVAFRRSGVALVRSVVRAEQAFLRVREEEANLPHIDALPEFEDLERALSALRHATSDLRVETQTFHLSVEEERKELKTKLGEVALGPVSDFPCTVDDECESTSLDFSFRL</sequence>